<accession>A0A3N4M767</accession>
<gene>
    <name evidence="16" type="ORF">L211DRAFT_860266</name>
</gene>
<dbReference type="InterPro" id="IPR044844">
    <property type="entry name" value="Trans_IPPS_euk-type"/>
</dbReference>
<dbReference type="InterPro" id="IPR033904">
    <property type="entry name" value="Trans_IPPS_HH"/>
</dbReference>
<dbReference type="GO" id="GO:0051996">
    <property type="term" value="F:squalene synthase [NAD(P)H] activity"/>
    <property type="evidence" value="ECO:0007669"/>
    <property type="project" value="UniProtKB-UniRule"/>
</dbReference>
<keyword evidence="14" id="KW-0753">Steroid metabolism</keyword>
<dbReference type="PROSITE" id="PS01044">
    <property type="entry name" value="SQUALEN_PHYTOEN_SYN_1"/>
    <property type="match status" value="1"/>
</dbReference>
<evidence type="ECO:0000256" key="4">
    <source>
        <dbReference type="ARBA" id="ARBA00012373"/>
    </source>
</evidence>
<evidence type="ECO:0000256" key="5">
    <source>
        <dbReference type="ARBA" id="ARBA00022516"/>
    </source>
</evidence>
<dbReference type="InParanoid" id="A0A3N4M767"/>
<dbReference type="NCBIfam" id="TIGR01559">
    <property type="entry name" value="squal_synth"/>
    <property type="match status" value="1"/>
</dbReference>
<comment type="catalytic activity">
    <reaction evidence="15">
        <text>2 (2E,6E)-farnesyl diphosphate + NADPH + H(+) = squalene + 2 diphosphate + NADP(+)</text>
        <dbReference type="Rhea" id="RHEA:32295"/>
        <dbReference type="ChEBI" id="CHEBI:15378"/>
        <dbReference type="ChEBI" id="CHEBI:15440"/>
        <dbReference type="ChEBI" id="CHEBI:33019"/>
        <dbReference type="ChEBI" id="CHEBI:57783"/>
        <dbReference type="ChEBI" id="CHEBI:58349"/>
        <dbReference type="ChEBI" id="CHEBI:175763"/>
        <dbReference type="EC" id="2.5.1.21"/>
    </reaction>
</comment>
<dbReference type="SFLD" id="SFLDS00005">
    <property type="entry name" value="Isoprenoid_Synthase_Type_I"/>
    <property type="match status" value="1"/>
</dbReference>
<dbReference type="FunFam" id="1.10.600.10:FF:000003">
    <property type="entry name" value="Farnesyl-diphosphate farnesyltransferase 1"/>
    <property type="match status" value="1"/>
</dbReference>
<reference evidence="16 17" key="1">
    <citation type="journal article" date="2018" name="Nat. Ecol. Evol.">
        <title>Pezizomycetes genomes reveal the molecular basis of ectomycorrhizal truffle lifestyle.</title>
        <authorList>
            <person name="Murat C."/>
            <person name="Payen T."/>
            <person name="Noel B."/>
            <person name="Kuo A."/>
            <person name="Morin E."/>
            <person name="Chen J."/>
            <person name="Kohler A."/>
            <person name="Krizsan K."/>
            <person name="Balestrini R."/>
            <person name="Da Silva C."/>
            <person name="Montanini B."/>
            <person name="Hainaut M."/>
            <person name="Levati E."/>
            <person name="Barry K.W."/>
            <person name="Belfiori B."/>
            <person name="Cichocki N."/>
            <person name="Clum A."/>
            <person name="Dockter R.B."/>
            <person name="Fauchery L."/>
            <person name="Guy J."/>
            <person name="Iotti M."/>
            <person name="Le Tacon F."/>
            <person name="Lindquist E.A."/>
            <person name="Lipzen A."/>
            <person name="Malagnac F."/>
            <person name="Mello A."/>
            <person name="Molinier V."/>
            <person name="Miyauchi S."/>
            <person name="Poulain J."/>
            <person name="Riccioni C."/>
            <person name="Rubini A."/>
            <person name="Sitrit Y."/>
            <person name="Splivallo R."/>
            <person name="Traeger S."/>
            <person name="Wang M."/>
            <person name="Zifcakova L."/>
            <person name="Wipf D."/>
            <person name="Zambonelli A."/>
            <person name="Paolocci F."/>
            <person name="Nowrousian M."/>
            <person name="Ottonello S."/>
            <person name="Baldrian P."/>
            <person name="Spatafora J.W."/>
            <person name="Henrissat B."/>
            <person name="Nagy L.G."/>
            <person name="Aury J.M."/>
            <person name="Wincker P."/>
            <person name="Grigoriev I.V."/>
            <person name="Bonfante P."/>
            <person name="Martin F.M."/>
        </authorList>
    </citation>
    <scope>NUCLEOTIDE SEQUENCE [LARGE SCALE GENOMIC DNA]</scope>
    <source>
        <strain evidence="16 17">ATCC MYA-4762</strain>
    </source>
</reference>
<sequence length="470" mass="53491">MGVLKYLHYLAHPNQLRALIQWKVWHNPLYERNLATETPTLKRCFELLEMTSRSFAAVIQELNPELCVPIALFYLILRGLDTIEDDMTISLEEKEPILRSFHEILDTPGWNFTKSGPNEKDRQLLVDFHVVNEEFAKIKKPYKDIIKDIARKMGNGMADYANNAEHNVNGVNTIEDYDLYCHYVAGLVGEGLTALFCEAKYANPVLLERTHLSNAMGNFLQKTNIIRDYREDFDDGRRFWPKQIWAKYTEDFKSLADPKKEEIALSCISEMCLDALRHADECLLYLAGIKEQSVFNFAAIPQVMAIATLTLVFRNKDVFQKNVKLPKGEACELMLEVGNLRSVCGVFKKYCKKIREKNTPKDPNFLNISAACGRIDQFIESIFPTTTDAVAIERQRQLAATGETPEEAAAAKKEMMFLIAAVIGTLTVISMFMIFLAWLAGARFDLAFQDMKGTFRTPVSEELSNESSVC</sequence>
<evidence type="ECO:0000256" key="10">
    <source>
        <dbReference type="ARBA" id="ARBA00023011"/>
    </source>
</evidence>
<keyword evidence="6 15" id="KW-0808">Transferase</keyword>
<dbReference type="PROSITE" id="PS01045">
    <property type="entry name" value="SQUALEN_PHYTOEN_SYN_2"/>
    <property type="match status" value="1"/>
</dbReference>
<dbReference type="CDD" id="cd00683">
    <property type="entry name" value="Trans_IPPS_HH"/>
    <property type="match status" value="1"/>
</dbReference>
<dbReference type="GO" id="GO:0055056">
    <property type="term" value="F:D-glucose transmembrane transporter activity"/>
    <property type="evidence" value="ECO:0007669"/>
    <property type="project" value="UniProtKB-UniRule"/>
</dbReference>
<evidence type="ECO:0000256" key="12">
    <source>
        <dbReference type="ARBA" id="ARBA00023136"/>
    </source>
</evidence>
<dbReference type="GO" id="GO:0045338">
    <property type="term" value="P:farnesyl diphosphate metabolic process"/>
    <property type="evidence" value="ECO:0007669"/>
    <property type="project" value="InterPro"/>
</dbReference>
<proteinExistence type="inferred from homology"/>
<evidence type="ECO:0000256" key="3">
    <source>
        <dbReference type="ARBA" id="ARBA00006251"/>
    </source>
</evidence>
<keyword evidence="17" id="KW-1185">Reference proteome</keyword>
<dbReference type="Pfam" id="PF00494">
    <property type="entry name" value="SQS_PSY"/>
    <property type="match status" value="1"/>
</dbReference>
<organism evidence="16 17">
    <name type="scientific">Terfezia boudieri ATCC MYA-4762</name>
    <dbReference type="NCBI Taxonomy" id="1051890"/>
    <lineage>
        <taxon>Eukaryota</taxon>
        <taxon>Fungi</taxon>
        <taxon>Dikarya</taxon>
        <taxon>Ascomycota</taxon>
        <taxon>Pezizomycotina</taxon>
        <taxon>Pezizomycetes</taxon>
        <taxon>Pezizales</taxon>
        <taxon>Pezizaceae</taxon>
        <taxon>Terfezia</taxon>
    </lineage>
</organism>
<evidence type="ECO:0000256" key="13">
    <source>
        <dbReference type="ARBA" id="ARBA00023166"/>
    </source>
</evidence>
<dbReference type="InterPro" id="IPR008949">
    <property type="entry name" value="Isoprenoid_synthase_dom_sf"/>
</dbReference>
<dbReference type="FunCoup" id="A0A3N4M767">
    <property type="interactions" value="294"/>
</dbReference>
<keyword evidence="13" id="KW-1207">Sterol metabolism</keyword>
<dbReference type="SFLD" id="SFLDG01018">
    <property type="entry name" value="Squalene/Phytoene_Synthase_Lik"/>
    <property type="match status" value="1"/>
</dbReference>
<dbReference type="PANTHER" id="PTHR11626:SF2">
    <property type="entry name" value="SQUALENE SYNTHASE"/>
    <property type="match status" value="1"/>
</dbReference>
<dbReference type="InterPro" id="IPR019845">
    <property type="entry name" value="Squalene/phytoene_synthase_CS"/>
</dbReference>
<keyword evidence="7 15" id="KW-0812">Transmembrane</keyword>
<comment type="similarity">
    <text evidence="3 15">Belongs to the phytoene/squalene synthase family.</text>
</comment>
<dbReference type="EC" id="2.5.1.21" evidence="4 15"/>
<dbReference type="GO" id="GO:0005789">
    <property type="term" value="C:endoplasmic reticulum membrane"/>
    <property type="evidence" value="ECO:0007669"/>
    <property type="project" value="TreeGrafter"/>
</dbReference>
<name>A0A3N4M767_9PEZI</name>
<feature type="transmembrane region" description="Helical" evidence="15">
    <location>
        <begin position="417"/>
        <end position="441"/>
    </location>
</feature>
<comment type="pathway">
    <text evidence="15">Terpene metabolism; lanosterol biosynthesis; lanosterol from farnesyl diphosphate: step 1/3.</text>
</comment>
<evidence type="ECO:0000256" key="2">
    <source>
        <dbReference type="ARBA" id="ARBA00004370"/>
    </source>
</evidence>
<keyword evidence="10" id="KW-0756">Sterol biosynthesis</keyword>
<comment type="function">
    <text evidence="15">Catalyzes the condensation of 2 farnesyl pyrophosphate (FPP) moieties to form squalene.</text>
</comment>
<dbReference type="UniPathway" id="UPA00767">
    <property type="reaction ID" value="UER00751"/>
</dbReference>
<dbReference type="Gene3D" id="1.10.600.10">
    <property type="entry name" value="Farnesyl Diphosphate Synthase"/>
    <property type="match status" value="1"/>
</dbReference>
<evidence type="ECO:0000256" key="7">
    <source>
        <dbReference type="ARBA" id="ARBA00022692"/>
    </source>
</evidence>
<keyword evidence="9 15" id="KW-1133">Transmembrane helix</keyword>
<keyword evidence="5" id="KW-0444">Lipid biosynthesis</keyword>
<dbReference type="EMBL" id="ML121529">
    <property type="protein sequence ID" value="RPB28722.1"/>
    <property type="molecule type" value="Genomic_DNA"/>
</dbReference>
<evidence type="ECO:0000256" key="11">
    <source>
        <dbReference type="ARBA" id="ARBA00023098"/>
    </source>
</evidence>
<dbReference type="Proteomes" id="UP000267821">
    <property type="component" value="Unassembled WGS sequence"/>
</dbReference>
<keyword evidence="8" id="KW-0752">Steroid biosynthesis</keyword>
<evidence type="ECO:0000313" key="16">
    <source>
        <dbReference type="EMBL" id="RPB28722.1"/>
    </source>
</evidence>
<comment type="cofactor">
    <cofactor evidence="1 15">
        <name>Mg(2+)</name>
        <dbReference type="ChEBI" id="CHEBI:18420"/>
    </cofactor>
</comment>
<dbReference type="InterPro" id="IPR002060">
    <property type="entry name" value="Squ/phyt_synthse"/>
</dbReference>
<keyword evidence="12 15" id="KW-0472">Membrane</keyword>
<feature type="transmembrane region" description="Helical" evidence="15">
    <location>
        <begin position="294"/>
        <end position="313"/>
    </location>
</feature>
<dbReference type="PANTHER" id="PTHR11626">
    <property type="entry name" value="FARNESYL-DIPHOSPHATE FARNESYLTRANSFERASE"/>
    <property type="match status" value="1"/>
</dbReference>
<comment type="catalytic activity">
    <reaction evidence="15">
        <text>2 (2E,6E)-farnesyl diphosphate + NADH + H(+) = squalene + 2 diphosphate + NAD(+)</text>
        <dbReference type="Rhea" id="RHEA:32299"/>
        <dbReference type="ChEBI" id="CHEBI:15378"/>
        <dbReference type="ChEBI" id="CHEBI:15440"/>
        <dbReference type="ChEBI" id="CHEBI:33019"/>
        <dbReference type="ChEBI" id="CHEBI:57540"/>
        <dbReference type="ChEBI" id="CHEBI:57945"/>
        <dbReference type="ChEBI" id="CHEBI:175763"/>
        <dbReference type="EC" id="2.5.1.21"/>
    </reaction>
</comment>
<keyword evidence="11" id="KW-0443">Lipid metabolism</keyword>
<evidence type="ECO:0000256" key="9">
    <source>
        <dbReference type="ARBA" id="ARBA00022989"/>
    </source>
</evidence>
<evidence type="ECO:0000313" key="17">
    <source>
        <dbReference type="Proteomes" id="UP000267821"/>
    </source>
</evidence>
<evidence type="ECO:0000256" key="14">
    <source>
        <dbReference type="ARBA" id="ARBA00023221"/>
    </source>
</evidence>
<dbReference type="InterPro" id="IPR006449">
    <property type="entry name" value="Squal_synth-like"/>
</dbReference>
<dbReference type="STRING" id="1051890.A0A3N4M767"/>
<evidence type="ECO:0000256" key="6">
    <source>
        <dbReference type="ARBA" id="ARBA00022679"/>
    </source>
</evidence>
<dbReference type="GO" id="GO:0006696">
    <property type="term" value="P:ergosterol biosynthetic process"/>
    <property type="evidence" value="ECO:0007669"/>
    <property type="project" value="TreeGrafter"/>
</dbReference>
<dbReference type="SUPFAM" id="SSF48576">
    <property type="entry name" value="Terpenoid synthases"/>
    <property type="match status" value="1"/>
</dbReference>
<evidence type="ECO:0000256" key="15">
    <source>
        <dbReference type="RuleBase" id="RU368088"/>
    </source>
</evidence>
<dbReference type="AlphaFoldDB" id="A0A3N4M767"/>
<comment type="subcellular location">
    <subcellularLocation>
        <location evidence="2">Membrane</location>
    </subcellularLocation>
</comment>
<dbReference type="OrthoDB" id="431150at2759"/>
<evidence type="ECO:0000256" key="1">
    <source>
        <dbReference type="ARBA" id="ARBA00001946"/>
    </source>
</evidence>
<evidence type="ECO:0000256" key="8">
    <source>
        <dbReference type="ARBA" id="ARBA00022955"/>
    </source>
</evidence>
<protein>
    <recommendedName>
        <fullName evidence="4 15">Squalene synthase</fullName>
        <shortName evidence="15">SQS</shortName>
        <shortName evidence="15">SS</shortName>
        <ecNumber evidence="4 15">2.5.1.21</ecNumber>
    </recommendedName>
</protein>